<protein>
    <submittedName>
        <fullName evidence="3">Putative capsule polysaccharide export protein</fullName>
    </submittedName>
</protein>
<dbReference type="AlphaFoldDB" id="A0A081CYX5"/>
<dbReference type="PANTHER" id="PTHR32309">
    <property type="entry name" value="TYROSINE-PROTEIN KINASE"/>
    <property type="match status" value="1"/>
</dbReference>
<dbReference type="OrthoDB" id="7800844at2"/>
<dbReference type="GO" id="GO:0005886">
    <property type="term" value="C:plasma membrane"/>
    <property type="evidence" value="ECO:0007669"/>
    <property type="project" value="TreeGrafter"/>
</dbReference>
<dbReference type="PANTHER" id="PTHR32309:SF13">
    <property type="entry name" value="FERRIC ENTEROBACTIN TRANSPORT PROTEIN FEPE"/>
    <property type="match status" value="1"/>
</dbReference>
<gene>
    <name evidence="3" type="ORF">RRU01S_22_00040</name>
</gene>
<feature type="transmembrane region" description="Helical" evidence="2">
    <location>
        <begin position="57"/>
        <end position="83"/>
    </location>
</feature>
<keyword evidence="2" id="KW-1133">Transmembrane helix</keyword>
<dbReference type="Proteomes" id="UP000028701">
    <property type="component" value="Unassembled WGS sequence"/>
</dbReference>
<dbReference type="GO" id="GO:0004713">
    <property type="term" value="F:protein tyrosine kinase activity"/>
    <property type="evidence" value="ECO:0007669"/>
    <property type="project" value="TreeGrafter"/>
</dbReference>
<sequence length="426" mass="47747">MSQHHEEIRSKSLVSLEASRKISERLTASARKLRFSTSSRSNLYKVVGLRPRLSDRVFTIILVLLTLVLLIAPNVLAIAYYGLVASDQYQSESRFTVRSSTPAMGKDQFARVTGIPSVKIVQDTQIVINFIKSHEMLDFLREQGVDVKEIFGRDSIDRWARLPKDANGDEVKKYWDTMVDTSVSAASGIVIVKVRAFTPQDAATLVSEILKASELVVNRVNDRIWRDVTATAEKNFEDSRIALETARKTIAEGRNRDGVLTVEGSAQVINSLVTSLETDRLKLQQRYDSQRAVVSDNSPQMRVLLREIRSKEQQIADLNKQLAGSGVGGDAQGRNLADISQDLSQLQLTLGLAEQQFSSSVRSLEQIRFISRQQLLYLDSFLSPRIPDDARYPKRTLWIVITIVGSTLTWLVALGVASIVRKRLMQ</sequence>
<dbReference type="RefSeq" id="WP_045231419.1">
    <property type="nucleotide sequence ID" value="NZ_BBJU01000022.1"/>
</dbReference>
<evidence type="ECO:0000313" key="4">
    <source>
        <dbReference type="Proteomes" id="UP000028701"/>
    </source>
</evidence>
<comment type="caution">
    <text evidence="3">The sequence shown here is derived from an EMBL/GenBank/DDBJ whole genome shotgun (WGS) entry which is preliminary data.</text>
</comment>
<dbReference type="InterPro" id="IPR050445">
    <property type="entry name" value="Bact_polysacc_biosynth/exp"/>
</dbReference>
<feature type="coiled-coil region" evidence="1">
    <location>
        <begin position="301"/>
        <end position="356"/>
    </location>
</feature>
<keyword evidence="2" id="KW-0812">Transmembrane</keyword>
<organism evidence="3 4">
    <name type="scientific">Agrobacterium rubi TR3 = NBRC 13261</name>
    <dbReference type="NCBI Taxonomy" id="1368415"/>
    <lineage>
        <taxon>Bacteria</taxon>
        <taxon>Pseudomonadati</taxon>
        <taxon>Pseudomonadota</taxon>
        <taxon>Alphaproteobacteria</taxon>
        <taxon>Hyphomicrobiales</taxon>
        <taxon>Rhizobiaceae</taxon>
        <taxon>Rhizobium/Agrobacterium group</taxon>
        <taxon>Agrobacterium</taxon>
    </lineage>
</organism>
<reference evidence="3 4" key="1">
    <citation type="submission" date="2014-08" db="EMBL/GenBank/DDBJ databases">
        <title>Whole genome shotgun sequence of Rhizobium rubi NBRC 13261.</title>
        <authorList>
            <person name="Katano-Makiyama Y."/>
            <person name="Hosoyama A."/>
            <person name="Hashimoto M."/>
            <person name="Hosoyama Y."/>
            <person name="Noguchi M."/>
            <person name="Tsuchikane K."/>
            <person name="Uohara A."/>
            <person name="Ohji S."/>
            <person name="Ichikawa N."/>
            <person name="Kimura A."/>
            <person name="Yamazoe A."/>
            <person name="Fujita N."/>
        </authorList>
    </citation>
    <scope>NUCLEOTIDE SEQUENCE [LARGE SCALE GENOMIC DNA]</scope>
    <source>
        <strain evidence="3 4">NBRC 13261</strain>
    </source>
</reference>
<dbReference type="eggNOG" id="COG3524">
    <property type="taxonomic scope" value="Bacteria"/>
</dbReference>
<evidence type="ECO:0000313" key="3">
    <source>
        <dbReference type="EMBL" id="GAK71871.1"/>
    </source>
</evidence>
<proteinExistence type="predicted"/>
<evidence type="ECO:0000256" key="1">
    <source>
        <dbReference type="SAM" id="Coils"/>
    </source>
</evidence>
<keyword evidence="2" id="KW-0472">Membrane</keyword>
<evidence type="ECO:0000256" key="2">
    <source>
        <dbReference type="SAM" id="Phobius"/>
    </source>
</evidence>
<feature type="transmembrane region" description="Helical" evidence="2">
    <location>
        <begin position="397"/>
        <end position="420"/>
    </location>
</feature>
<name>A0A081CYX5_9HYPH</name>
<accession>A0A081CYX5</accession>
<dbReference type="EMBL" id="BBJU01000022">
    <property type="protein sequence ID" value="GAK71871.1"/>
    <property type="molecule type" value="Genomic_DNA"/>
</dbReference>
<keyword evidence="1" id="KW-0175">Coiled coil</keyword>